<keyword evidence="11" id="KW-1133">Transmembrane helix</keyword>
<evidence type="ECO:0000256" key="8">
    <source>
        <dbReference type="ARBA" id="ARBA00022801"/>
    </source>
</evidence>
<keyword evidence="12" id="KW-0472">Membrane</keyword>
<evidence type="ECO:0000256" key="1">
    <source>
        <dbReference type="ARBA" id="ARBA00004167"/>
    </source>
</evidence>
<dbReference type="InterPro" id="IPR012338">
    <property type="entry name" value="Beta-lactam/transpept-like"/>
</dbReference>
<dbReference type="OrthoDB" id="9766847at2"/>
<dbReference type="InterPro" id="IPR050515">
    <property type="entry name" value="Beta-lactam/transpept"/>
</dbReference>
<keyword evidence="13" id="KW-0961">Cell wall biogenesis/degradation</keyword>
<keyword evidence="7" id="KW-0812">Transmembrane</keyword>
<accession>A0A238KPY9</accession>
<gene>
    <name evidence="16" type="primary">spoVD</name>
    <name evidence="16" type="ORF">OCA8868_03248</name>
</gene>
<evidence type="ECO:0000256" key="6">
    <source>
        <dbReference type="ARBA" id="ARBA00022670"/>
    </source>
</evidence>
<dbReference type="SUPFAM" id="SSF56519">
    <property type="entry name" value="Penicillin binding protein dimerisation domain"/>
    <property type="match status" value="1"/>
</dbReference>
<keyword evidence="17" id="KW-1185">Reference proteome</keyword>
<dbReference type="Gene3D" id="3.90.1310.10">
    <property type="entry name" value="Penicillin-binding protein 2a (Domain 2)"/>
    <property type="match status" value="1"/>
</dbReference>
<dbReference type="Proteomes" id="UP000203464">
    <property type="component" value="Unassembled WGS sequence"/>
</dbReference>
<evidence type="ECO:0000256" key="10">
    <source>
        <dbReference type="ARBA" id="ARBA00022984"/>
    </source>
</evidence>
<keyword evidence="6" id="KW-0645">Protease</keyword>
<dbReference type="NCBIfam" id="TIGR03423">
    <property type="entry name" value="pbp2_mrdA"/>
    <property type="match status" value="1"/>
</dbReference>
<dbReference type="AlphaFoldDB" id="A0A238KPY9"/>
<dbReference type="InterPro" id="IPR017790">
    <property type="entry name" value="Penicillin-binding_protein_2"/>
</dbReference>
<dbReference type="Pfam" id="PF03717">
    <property type="entry name" value="PBP_dimer"/>
    <property type="match status" value="1"/>
</dbReference>
<keyword evidence="4" id="KW-0997">Cell inner membrane</keyword>
<dbReference type="PANTHER" id="PTHR30627">
    <property type="entry name" value="PEPTIDOGLYCAN D,D-TRANSPEPTIDASE"/>
    <property type="match status" value="1"/>
</dbReference>
<evidence type="ECO:0000256" key="12">
    <source>
        <dbReference type="ARBA" id="ARBA00023136"/>
    </source>
</evidence>
<keyword evidence="9" id="KW-0133">Cell shape</keyword>
<evidence type="ECO:0000256" key="13">
    <source>
        <dbReference type="ARBA" id="ARBA00023316"/>
    </source>
</evidence>
<dbReference type="PROSITE" id="PS51318">
    <property type="entry name" value="TAT"/>
    <property type="match status" value="1"/>
</dbReference>
<dbReference type="InterPro" id="IPR005311">
    <property type="entry name" value="PBP_dimer"/>
</dbReference>
<name>A0A238KPY9_9RHOB</name>
<protein>
    <submittedName>
        <fullName evidence="16">Stage V sporulation protein D</fullName>
    </submittedName>
</protein>
<evidence type="ECO:0000256" key="11">
    <source>
        <dbReference type="ARBA" id="ARBA00022989"/>
    </source>
</evidence>
<dbReference type="GO" id="GO:0006508">
    <property type="term" value="P:proteolysis"/>
    <property type="evidence" value="ECO:0007669"/>
    <property type="project" value="UniProtKB-KW"/>
</dbReference>
<dbReference type="PANTHER" id="PTHR30627:SF2">
    <property type="entry name" value="PEPTIDOGLYCAN D,D-TRANSPEPTIDASE MRDA"/>
    <property type="match status" value="1"/>
</dbReference>
<dbReference type="GO" id="GO:0071555">
    <property type="term" value="P:cell wall organization"/>
    <property type="evidence" value="ECO:0007669"/>
    <property type="project" value="UniProtKB-KW"/>
</dbReference>
<dbReference type="SUPFAM" id="SSF56601">
    <property type="entry name" value="beta-lactamase/transpeptidase-like"/>
    <property type="match status" value="1"/>
</dbReference>
<dbReference type="EMBL" id="FXYD01000006">
    <property type="protein sequence ID" value="SMX44883.1"/>
    <property type="molecule type" value="Genomic_DNA"/>
</dbReference>
<comment type="subcellular location">
    <subcellularLocation>
        <location evidence="2">Cell membrane</location>
    </subcellularLocation>
    <subcellularLocation>
        <location evidence="1">Membrane</location>
        <topology evidence="1">Single-pass membrane protein</topology>
    </subcellularLocation>
</comment>
<dbReference type="GO" id="GO:0071972">
    <property type="term" value="F:peptidoglycan L,D-transpeptidase activity"/>
    <property type="evidence" value="ECO:0007669"/>
    <property type="project" value="TreeGrafter"/>
</dbReference>
<evidence type="ECO:0000313" key="16">
    <source>
        <dbReference type="EMBL" id="SMX44883.1"/>
    </source>
</evidence>
<dbReference type="InterPro" id="IPR036138">
    <property type="entry name" value="PBP_dimer_sf"/>
</dbReference>
<keyword evidence="3" id="KW-1003">Cell membrane</keyword>
<feature type="domain" description="Penicillin-binding protein transpeptidase" evidence="14">
    <location>
        <begin position="269"/>
        <end position="609"/>
    </location>
</feature>
<keyword evidence="8" id="KW-0378">Hydrolase</keyword>
<dbReference type="RefSeq" id="WP_093997581.1">
    <property type="nucleotide sequence ID" value="NZ_FXYD01000006.1"/>
</dbReference>
<dbReference type="GO" id="GO:0008360">
    <property type="term" value="P:regulation of cell shape"/>
    <property type="evidence" value="ECO:0007669"/>
    <property type="project" value="UniProtKB-KW"/>
</dbReference>
<dbReference type="InterPro" id="IPR001460">
    <property type="entry name" value="PCN-bd_Tpept"/>
</dbReference>
<reference evidence="17" key="1">
    <citation type="submission" date="2017-05" db="EMBL/GenBank/DDBJ databases">
        <authorList>
            <person name="Rodrigo-Torres L."/>
            <person name="Arahal R. D."/>
            <person name="Lucena T."/>
        </authorList>
    </citation>
    <scope>NUCLEOTIDE SEQUENCE [LARGE SCALE GENOMIC DNA]</scope>
    <source>
        <strain evidence="17">CECT 8868</strain>
    </source>
</reference>
<feature type="domain" description="Penicillin-binding protein dimerisation" evidence="15">
    <location>
        <begin position="62"/>
        <end position="236"/>
    </location>
</feature>
<keyword evidence="5" id="KW-0121">Carboxypeptidase</keyword>
<evidence type="ECO:0000256" key="2">
    <source>
        <dbReference type="ARBA" id="ARBA00004236"/>
    </source>
</evidence>
<sequence length="654" mass="71658">MKKGPKETEEGARRLSRRAMLLGSAQAAIVATLGARMASMQVEQADTFRMLAEENRINIGLIPPARGLVYDINGVVLADNEQHYSITMTREGAGNVDEVLARLDRIIALEPERLEKAREELKARSPFVPVTVAERISWEDVARVTVNAPALPGVVAELGRSRIYPQGSDMAHVVGYVGPVSDYDLSQIDDQDPLLQIPRFQIGKTMVENRLERELRGTAGTKRVEVNAAGRVMRELDRVEGIPGADVQLTVDARLQNYIQARLDGESAAAVVIDVTNGDVVGIGSAPSYDPNVFVTGISTTLWNELNERDVETRLHRRPLAAKTVQGTYPPGSTFKMVTALAALEDGQIEADDTVRCVGHTDVFDVRFHCWRRSGHGNMNLNESLKQSCDVYYYDIAQRVGIDKIAAMGRKLGLGERHELPMSAIRSGLMPDKAWKREERGEDWRIGDTVNASIGQGYVSTSPLQLAVMTARIATGRAVKPRLVRSIDGIEEPSGAGESLGLNENNLRRIRAAMYDVSNHSRGTAYRTRIAAQEYRMAGKTGTSQVRRITADERARGVTRNSDLPWNRRDHALFVSFAPADNPKYAVAVVVEHGGGGSTAAAPIARDVMLQALYGGTPPLSAYPSASRGAIQAQQRRLEPLLREIRPGRDTDEA</sequence>
<dbReference type="GO" id="GO:0009002">
    <property type="term" value="F:serine-type D-Ala-D-Ala carboxypeptidase activity"/>
    <property type="evidence" value="ECO:0007669"/>
    <property type="project" value="InterPro"/>
</dbReference>
<evidence type="ECO:0000256" key="4">
    <source>
        <dbReference type="ARBA" id="ARBA00022519"/>
    </source>
</evidence>
<evidence type="ECO:0000256" key="7">
    <source>
        <dbReference type="ARBA" id="ARBA00022692"/>
    </source>
</evidence>
<evidence type="ECO:0000256" key="5">
    <source>
        <dbReference type="ARBA" id="ARBA00022645"/>
    </source>
</evidence>
<dbReference type="GO" id="GO:0005886">
    <property type="term" value="C:plasma membrane"/>
    <property type="evidence" value="ECO:0007669"/>
    <property type="project" value="UniProtKB-SubCell"/>
</dbReference>
<dbReference type="Gene3D" id="3.40.710.10">
    <property type="entry name" value="DD-peptidase/beta-lactamase superfamily"/>
    <property type="match status" value="1"/>
</dbReference>
<evidence type="ECO:0000256" key="3">
    <source>
        <dbReference type="ARBA" id="ARBA00022475"/>
    </source>
</evidence>
<evidence type="ECO:0000259" key="15">
    <source>
        <dbReference type="Pfam" id="PF03717"/>
    </source>
</evidence>
<dbReference type="GO" id="GO:0008658">
    <property type="term" value="F:penicillin binding"/>
    <property type="evidence" value="ECO:0007669"/>
    <property type="project" value="InterPro"/>
</dbReference>
<proteinExistence type="predicted"/>
<evidence type="ECO:0000259" key="14">
    <source>
        <dbReference type="Pfam" id="PF00905"/>
    </source>
</evidence>
<keyword evidence="10" id="KW-0573">Peptidoglycan synthesis</keyword>
<dbReference type="GO" id="GO:0009252">
    <property type="term" value="P:peptidoglycan biosynthetic process"/>
    <property type="evidence" value="ECO:0007669"/>
    <property type="project" value="UniProtKB-KW"/>
</dbReference>
<evidence type="ECO:0000256" key="9">
    <source>
        <dbReference type="ARBA" id="ARBA00022960"/>
    </source>
</evidence>
<organism evidence="16 17">
    <name type="scientific">Octadecabacter ascidiaceicola</name>
    <dbReference type="NCBI Taxonomy" id="1655543"/>
    <lineage>
        <taxon>Bacteria</taxon>
        <taxon>Pseudomonadati</taxon>
        <taxon>Pseudomonadota</taxon>
        <taxon>Alphaproteobacteria</taxon>
        <taxon>Rhodobacterales</taxon>
        <taxon>Roseobacteraceae</taxon>
        <taxon>Octadecabacter</taxon>
    </lineage>
</organism>
<dbReference type="Pfam" id="PF00905">
    <property type="entry name" value="Transpeptidase"/>
    <property type="match status" value="1"/>
</dbReference>
<evidence type="ECO:0000313" key="17">
    <source>
        <dbReference type="Proteomes" id="UP000203464"/>
    </source>
</evidence>
<dbReference type="InterPro" id="IPR006311">
    <property type="entry name" value="TAT_signal"/>
</dbReference>